<gene>
    <name evidence="2" type="ORF">HH308_09540</name>
</gene>
<reference evidence="2 3" key="1">
    <citation type="submission" date="2020-04" db="EMBL/GenBank/DDBJ databases">
        <title>Gordonia sp. nov. TBRC 11910.</title>
        <authorList>
            <person name="Suriyachadkun C."/>
        </authorList>
    </citation>
    <scope>NUCLEOTIDE SEQUENCE [LARGE SCALE GENOMIC DNA]</scope>
    <source>
        <strain evidence="2 3">TBRC 11910</strain>
    </source>
</reference>
<dbReference type="AlphaFoldDB" id="A0A848L1B6"/>
<evidence type="ECO:0000259" key="1">
    <source>
        <dbReference type="Pfam" id="PF12680"/>
    </source>
</evidence>
<dbReference type="InterPro" id="IPR032710">
    <property type="entry name" value="NTF2-like_dom_sf"/>
</dbReference>
<name>A0A848L1B6_9ACTN</name>
<evidence type="ECO:0000313" key="2">
    <source>
        <dbReference type="EMBL" id="NMO01458.1"/>
    </source>
</evidence>
<accession>A0A848L1B6</accession>
<dbReference type="EMBL" id="JABBNB010000008">
    <property type="protein sequence ID" value="NMO01458.1"/>
    <property type="molecule type" value="Genomic_DNA"/>
</dbReference>
<dbReference type="Gene3D" id="3.10.450.50">
    <property type="match status" value="1"/>
</dbReference>
<sequence>MTEPTTPAPRPGEPGFLQHYTTAWSSGDEPLLRTAFAKTGIYIDTGMGHTYTGVSDVARFFRHMLRFSSDTHVDFTSIVVDGNDFTAEWIWSGTADGPLSLGKALHPATGRRYAVPGVAVCRSDDAGLVAYHRDYYDVRDLINQIGVEI</sequence>
<protein>
    <submittedName>
        <fullName evidence="2">SnoaL-like domain-containing protein</fullName>
    </submittedName>
</protein>
<organism evidence="2 3">
    <name type="scientific">Gordonia asplenii</name>
    <dbReference type="NCBI Taxonomy" id="2725283"/>
    <lineage>
        <taxon>Bacteria</taxon>
        <taxon>Bacillati</taxon>
        <taxon>Actinomycetota</taxon>
        <taxon>Actinomycetes</taxon>
        <taxon>Mycobacteriales</taxon>
        <taxon>Gordoniaceae</taxon>
        <taxon>Gordonia</taxon>
    </lineage>
</organism>
<dbReference type="Pfam" id="PF12680">
    <property type="entry name" value="SnoaL_2"/>
    <property type="match status" value="1"/>
</dbReference>
<keyword evidence="3" id="KW-1185">Reference proteome</keyword>
<feature type="domain" description="SnoaL-like" evidence="1">
    <location>
        <begin position="18"/>
        <end position="132"/>
    </location>
</feature>
<dbReference type="SUPFAM" id="SSF54427">
    <property type="entry name" value="NTF2-like"/>
    <property type="match status" value="1"/>
</dbReference>
<dbReference type="RefSeq" id="WP_170193968.1">
    <property type="nucleotide sequence ID" value="NZ_JABBNB010000008.1"/>
</dbReference>
<dbReference type="InterPro" id="IPR037401">
    <property type="entry name" value="SnoaL-like"/>
</dbReference>
<dbReference type="Proteomes" id="UP000550729">
    <property type="component" value="Unassembled WGS sequence"/>
</dbReference>
<evidence type="ECO:0000313" key="3">
    <source>
        <dbReference type="Proteomes" id="UP000550729"/>
    </source>
</evidence>
<proteinExistence type="predicted"/>
<comment type="caution">
    <text evidence="2">The sequence shown here is derived from an EMBL/GenBank/DDBJ whole genome shotgun (WGS) entry which is preliminary data.</text>
</comment>